<gene>
    <name evidence="12" type="ORF">K9W46_01155</name>
</gene>
<protein>
    <recommendedName>
        <fullName evidence="3 7">UDP-glucose 6-dehydrogenase</fullName>
        <ecNumber evidence="3 7">1.1.1.22</ecNumber>
    </recommendedName>
</protein>
<dbReference type="InterPro" id="IPR036291">
    <property type="entry name" value="NAD(P)-bd_dom_sf"/>
</dbReference>
<comment type="catalytic activity">
    <reaction evidence="6 7">
        <text>UDP-alpha-D-glucose + 2 NAD(+) + H2O = UDP-alpha-D-glucuronate + 2 NADH + 3 H(+)</text>
        <dbReference type="Rhea" id="RHEA:23596"/>
        <dbReference type="ChEBI" id="CHEBI:15377"/>
        <dbReference type="ChEBI" id="CHEBI:15378"/>
        <dbReference type="ChEBI" id="CHEBI:57540"/>
        <dbReference type="ChEBI" id="CHEBI:57945"/>
        <dbReference type="ChEBI" id="CHEBI:58052"/>
        <dbReference type="ChEBI" id="CHEBI:58885"/>
        <dbReference type="EC" id="1.1.1.22"/>
    </reaction>
</comment>
<dbReference type="InterPro" id="IPR008927">
    <property type="entry name" value="6-PGluconate_DH-like_C_sf"/>
</dbReference>
<accession>A0A9Y1BRN2</accession>
<feature type="binding site" evidence="10">
    <location>
        <position position="335"/>
    </location>
    <ligand>
        <name>NAD(+)</name>
        <dbReference type="ChEBI" id="CHEBI:57540"/>
    </ligand>
</feature>
<dbReference type="SMART" id="SM00984">
    <property type="entry name" value="UDPG_MGDP_dh_C"/>
    <property type="match status" value="1"/>
</dbReference>
<feature type="domain" description="UDP-glucose/GDP-mannose dehydrogenase C-terminal" evidence="11">
    <location>
        <begin position="321"/>
        <end position="424"/>
    </location>
</feature>
<reference evidence="12" key="1">
    <citation type="journal article" date="2022" name="Nat. Microbiol.">
        <title>Unique mobile elements and scalable gene flow at the prokaryote-eukaryote boundary revealed by circularized Asgard archaea genomes.</title>
        <authorList>
            <person name="Wu F."/>
            <person name="Speth D.R."/>
            <person name="Philosof A."/>
            <person name="Cremiere A."/>
            <person name="Narayanan A."/>
            <person name="Barco R.A."/>
            <person name="Connon S.A."/>
            <person name="Amend J.P."/>
            <person name="Antoshechkin I.A."/>
            <person name="Orphan V.J."/>
        </authorList>
    </citation>
    <scope>NUCLEOTIDE SEQUENCE</scope>
    <source>
        <strain evidence="12">PR6</strain>
    </source>
</reference>
<feature type="binding site" evidence="9">
    <location>
        <begin position="158"/>
        <end position="161"/>
    </location>
    <ligand>
        <name>substrate</name>
    </ligand>
</feature>
<dbReference type="GO" id="GO:0051287">
    <property type="term" value="F:NAD binding"/>
    <property type="evidence" value="ECO:0007669"/>
    <property type="project" value="InterPro"/>
</dbReference>
<evidence type="ECO:0000259" key="11">
    <source>
        <dbReference type="SMART" id="SM00984"/>
    </source>
</evidence>
<feature type="binding site" evidence="9">
    <location>
        <begin position="255"/>
        <end position="259"/>
    </location>
    <ligand>
        <name>substrate</name>
    </ligand>
</feature>
<dbReference type="SUPFAM" id="SSF52413">
    <property type="entry name" value="UDP-glucose/GDP-mannose dehydrogenase C-terminal domain"/>
    <property type="match status" value="1"/>
</dbReference>
<dbReference type="GO" id="GO:0003979">
    <property type="term" value="F:UDP-glucose 6-dehydrogenase activity"/>
    <property type="evidence" value="ECO:0007669"/>
    <property type="project" value="UniProtKB-EC"/>
</dbReference>
<dbReference type="Pfam" id="PF03720">
    <property type="entry name" value="UDPG_MGDP_dh_C"/>
    <property type="match status" value="1"/>
</dbReference>
<feature type="binding site" evidence="10">
    <location>
        <position position="269"/>
    </location>
    <ligand>
        <name>NAD(+)</name>
        <dbReference type="ChEBI" id="CHEBI:57540"/>
    </ligand>
</feature>
<evidence type="ECO:0000256" key="6">
    <source>
        <dbReference type="ARBA" id="ARBA00047473"/>
    </source>
</evidence>
<dbReference type="PIRSF" id="PIRSF000124">
    <property type="entry name" value="UDPglc_GDPman_dh"/>
    <property type="match status" value="1"/>
</dbReference>
<dbReference type="InterPro" id="IPR017476">
    <property type="entry name" value="UDP-Glc/GDP-Man"/>
</dbReference>
<evidence type="ECO:0000256" key="2">
    <source>
        <dbReference type="ARBA" id="ARBA00006601"/>
    </source>
</evidence>
<feature type="active site" description="Nucleophile" evidence="8">
    <location>
        <position position="266"/>
    </location>
</feature>
<dbReference type="Gene3D" id="1.20.5.100">
    <property type="entry name" value="Cytochrome c1, transmembrane anchor, C-terminal"/>
    <property type="match status" value="1"/>
</dbReference>
<evidence type="ECO:0000256" key="4">
    <source>
        <dbReference type="ARBA" id="ARBA00023002"/>
    </source>
</evidence>
<comment type="similarity">
    <text evidence="2 7">Belongs to the UDP-glucose/GDP-mannose dehydrogenase family.</text>
</comment>
<dbReference type="InterPro" id="IPR036220">
    <property type="entry name" value="UDP-Glc/GDP-Man_DH_C_sf"/>
</dbReference>
<evidence type="ECO:0000313" key="12">
    <source>
        <dbReference type="EMBL" id="UJG43807.1"/>
    </source>
</evidence>
<dbReference type="PANTHER" id="PTHR43750">
    <property type="entry name" value="UDP-GLUCOSE 6-DEHYDROGENASE TUAD"/>
    <property type="match status" value="1"/>
</dbReference>
<feature type="binding site" evidence="10">
    <location>
        <position position="124"/>
    </location>
    <ligand>
        <name>NAD(+)</name>
        <dbReference type="ChEBI" id="CHEBI:57540"/>
    </ligand>
</feature>
<dbReference type="NCBIfam" id="TIGR03026">
    <property type="entry name" value="NDP-sugDHase"/>
    <property type="match status" value="1"/>
</dbReference>
<feature type="binding site" evidence="10">
    <location>
        <position position="30"/>
    </location>
    <ligand>
        <name>NAD(+)</name>
        <dbReference type="ChEBI" id="CHEBI:57540"/>
    </ligand>
</feature>
<dbReference type="InterPro" id="IPR001732">
    <property type="entry name" value="UDP-Glc/GDP-Man_DH_N"/>
</dbReference>
<dbReference type="PIRSF" id="PIRSF500134">
    <property type="entry name" value="UDPglc_DH_bac"/>
    <property type="match status" value="1"/>
</dbReference>
<dbReference type="InterPro" id="IPR014027">
    <property type="entry name" value="UDP-Glc/GDP-Man_DH_C"/>
</dbReference>
<evidence type="ECO:0000256" key="1">
    <source>
        <dbReference type="ARBA" id="ARBA00004701"/>
    </source>
</evidence>
<keyword evidence="4 7" id="KW-0560">Oxidoreductase</keyword>
<dbReference type="GO" id="GO:0000271">
    <property type="term" value="P:polysaccharide biosynthetic process"/>
    <property type="evidence" value="ECO:0007669"/>
    <property type="project" value="InterPro"/>
</dbReference>
<dbReference type="Pfam" id="PF00984">
    <property type="entry name" value="UDPG_MGDP_dh"/>
    <property type="match status" value="1"/>
</dbReference>
<dbReference type="Gene3D" id="3.40.50.720">
    <property type="entry name" value="NAD(P)-binding Rossmann-like Domain"/>
    <property type="match status" value="2"/>
</dbReference>
<comment type="pathway">
    <text evidence="1">Nucleotide-sugar biosynthesis; UDP-alpha-D-glucuronate biosynthesis; UDP-alpha-D-glucuronate from UDP-alpha-D-glucose: step 1/1.</text>
</comment>
<feature type="binding site" evidence="10">
    <location>
        <position position="35"/>
    </location>
    <ligand>
        <name>NAD(+)</name>
        <dbReference type="ChEBI" id="CHEBI:57540"/>
    </ligand>
</feature>
<feature type="binding site" evidence="9">
    <location>
        <position position="263"/>
    </location>
    <ligand>
        <name>substrate</name>
    </ligand>
</feature>
<evidence type="ECO:0000256" key="8">
    <source>
        <dbReference type="PIRSR" id="PIRSR500134-1"/>
    </source>
</evidence>
<organism evidence="12">
    <name type="scientific">Candidatus Heimdallarchaeum endolithica</name>
    <dbReference type="NCBI Taxonomy" id="2876572"/>
    <lineage>
        <taxon>Archaea</taxon>
        <taxon>Promethearchaeati</taxon>
        <taxon>Candidatus Heimdallarchaeota</taxon>
        <taxon>Candidatus Heimdallarchaeia (ex Rinke et al. 2021) (nom. nud.)</taxon>
        <taxon>Candidatus Heimdallarchaeales</taxon>
        <taxon>Candidatus Heimdallarchaeaceae</taxon>
        <taxon>Candidatus Heimdallarchaeum</taxon>
    </lineage>
</organism>
<dbReference type="AlphaFoldDB" id="A0A9Y1BRN2"/>
<dbReference type="Pfam" id="PF03721">
    <property type="entry name" value="UDPG_MGDP_dh_N"/>
    <property type="match status" value="1"/>
</dbReference>
<dbReference type="InterPro" id="IPR028357">
    <property type="entry name" value="UDPglc_DH_bac"/>
</dbReference>
<dbReference type="SUPFAM" id="SSF51735">
    <property type="entry name" value="NAD(P)-binding Rossmann-fold domains"/>
    <property type="match status" value="1"/>
</dbReference>
<dbReference type="EC" id="1.1.1.22" evidence="3 7"/>
<evidence type="ECO:0000256" key="7">
    <source>
        <dbReference type="PIRNR" id="PIRNR000124"/>
    </source>
</evidence>
<dbReference type="InterPro" id="IPR014026">
    <property type="entry name" value="UDP-Glc/GDP-Man_DH_dimer"/>
</dbReference>
<dbReference type="SUPFAM" id="SSF48179">
    <property type="entry name" value="6-phosphogluconate dehydrogenase C-terminal domain-like"/>
    <property type="match status" value="1"/>
</dbReference>
<feature type="binding site" evidence="9">
    <location>
        <position position="210"/>
    </location>
    <ligand>
        <name>substrate</name>
    </ligand>
</feature>
<dbReference type="PANTHER" id="PTHR43750:SF3">
    <property type="entry name" value="UDP-GLUCOSE 6-DEHYDROGENASE TUAD"/>
    <property type="match status" value="1"/>
</dbReference>
<keyword evidence="5 7" id="KW-0520">NAD</keyword>
<sequence>MNIAVIGTGYVGLVTGTCFALKGHKVTCVDVIPEKVEKINKGIPPIYEKDLARMLKEVVEKGNLKATLNISEAVAKSEIIYICVGTPSLPDGSMDYTYVKEAAKGIARELKEANEFKVIVIKSTCVPGTTDEIGKTIIEKESGKKLNVDFGLGMNPEFLREGVAINDFLYPDRVVIGGSNRETQNVIAKCYNEFDAPILFTDNTAAEMIKYASNSFLAMKISFINEMANLAEKFGIDIKDVAKGVGMDHRISDKFLRAGAGFGGSCFPKDVSALYVRSKELDQPSKLLEATLAVNKKQPLRLIELLKKGLENEDIKGKTIGLLGLAFKPDTDDMREAPSLILINKLLEEGVTIKATDPVALENAKKEIAHEKLIYCENMEDAVKETDAVILITEWKEFRDLSAEFFIQKMKNPVVIDGRRAFDYKEFREKGVKILAIGLGK</sequence>
<feature type="binding site" evidence="9">
    <location>
        <position position="328"/>
    </location>
    <ligand>
        <name>substrate</name>
    </ligand>
</feature>
<proteinExistence type="inferred from homology"/>
<dbReference type="EMBL" id="CP084167">
    <property type="protein sequence ID" value="UJG43807.1"/>
    <property type="molecule type" value="Genomic_DNA"/>
</dbReference>
<evidence type="ECO:0000256" key="9">
    <source>
        <dbReference type="PIRSR" id="PIRSR500134-2"/>
    </source>
</evidence>
<evidence type="ECO:0000256" key="5">
    <source>
        <dbReference type="ARBA" id="ARBA00023027"/>
    </source>
</evidence>
<feature type="binding site" evidence="10">
    <location>
        <position position="161"/>
    </location>
    <ligand>
        <name>NAD(+)</name>
        <dbReference type="ChEBI" id="CHEBI:57540"/>
    </ligand>
</feature>
<evidence type="ECO:0000256" key="10">
    <source>
        <dbReference type="PIRSR" id="PIRSR500134-3"/>
    </source>
</evidence>
<feature type="binding site" evidence="10">
    <location>
        <position position="86"/>
    </location>
    <ligand>
        <name>NAD(+)</name>
        <dbReference type="ChEBI" id="CHEBI:57540"/>
    </ligand>
</feature>
<dbReference type="Proteomes" id="UP001200513">
    <property type="component" value="Chromosome"/>
</dbReference>
<name>A0A9Y1BRN2_9ARCH</name>
<evidence type="ECO:0000256" key="3">
    <source>
        <dbReference type="ARBA" id="ARBA00012954"/>
    </source>
</evidence>